<keyword evidence="1" id="KW-0472">Membrane</keyword>
<gene>
    <name evidence="2" type="ORF">FHS59_001270</name>
</gene>
<reference evidence="2 3" key="1">
    <citation type="submission" date="2020-08" db="EMBL/GenBank/DDBJ databases">
        <title>Genomic Encyclopedia of Type Strains, Phase IV (KMG-IV): sequencing the most valuable type-strain genomes for metagenomic binning, comparative biology and taxonomic classification.</title>
        <authorList>
            <person name="Goeker M."/>
        </authorList>
    </citation>
    <scope>NUCLEOTIDE SEQUENCE [LARGE SCALE GENOMIC DNA]</scope>
    <source>
        <strain evidence="2 3">DSM 102044</strain>
    </source>
</reference>
<keyword evidence="3" id="KW-1185">Reference proteome</keyword>
<protein>
    <submittedName>
        <fullName evidence="2">Uncharacterized protein</fullName>
    </submittedName>
</protein>
<dbReference type="Proteomes" id="UP000588604">
    <property type="component" value="Unassembled WGS sequence"/>
</dbReference>
<proteinExistence type="predicted"/>
<evidence type="ECO:0000313" key="3">
    <source>
        <dbReference type="Proteomes" id="UP000588604"/>
    </source>
</evidence>
<dbReference type="RefSeq" id="WP_221444445.1">
    <property type="nucleotide sequence ID" value="NZ_JACIJO010000001.1"/>
</dbReference>
<keyword evidence="1" id="KW-0812">Transmembrane</keyword>
<evidence type="ECO:0000256" key="1">
    <source>
        <dbReference type="SAM" id="Phobius"/>
    </source>
</evidence>
<feature type="transmembrane region" description="Helical" evidence="1">
    <location>
        <begin position="37"/>
        <end position="57"/>
    </location>
</feature>
<name>A0A841MSZ0_9BACT</name>
<sequence>MKSKSWNLLVLLVIILTAGSFLFIFKENQAEPSLGSVPYIFWTGLLITILLVFATFMGSKLFPFEDPKKP</sequence>
<feature type="transmembrane region" description="Helical" evidence="1">
    <location>
        <begin position="6"/>
        <end position="25"/>
    </location>
</feature>
<dbReference type="EMBL" id="JACIJO010000001">
    <property type="protein sequence ID" value="MBB6325655.1"/>
    <property type="molecule type" value="Genomic_DNA"/>
</dbReference>
<dbReference type="AlphaFoldDB" id="A0A841MSZ0"/>
<evidence type="ECO:0000313" key="2">
    <source>
        <dbReference type="EMBL" id="MBB6325655.1"/>
    </source>
</evidence>
<organism evidence="2 3">
    <name type="scientific">Algoriphagus iocasae</name>
    <dbReference type="NCBI Taxonomy" id="1836499"/>
    <lineage>
        <taxon>Bacteria</taxon>
        <taxon>Pseudomonadati</taxon>
        <taxon>Bacteroidota</taxon>
        <taxon>Cytophagia</taxon>
        <taxon>Cytophagales</taxon>
        <taxon>Cyclobacteriaceae</taxon>
        <taxon>Algoriphagus</taxon>
    </lineage>
</organism>
<comment type="caution">
    <text evidence="2">The sequence shown here is derived from an EMBL/GenBank/DDBJ whole genome shotgun (WGS) entry which is preliminary data.</text>
</comment>
<keyword evidence="1" id="KW-1133">Transmembrane helix</keyword>
<accession>A0A841MSZ0</accession>